<proteinExistence type="predicted"/>
<accession>A0A7N0SWA0</accession>
<name>A0A7N0SWA0_KALFE</name>
<evidence type="ECO:0000313" key="2">
    <source>
        <dbReference type="EnsemblPlants" id="Kaladp0009s0068.1.v1.1.CDS.1"/>
    </source>
</evidence>
<dbReference type="Proteomes" id="UP000594263">
    <property type="component" value="Unplaced"/>
</dbReference>
<keyword evidence="3" id="KW-1185">Reference proteome</keyword>
<feature type="region of interest" description="Disordered" evidence="1">
    <location>
        <begin position="1"/>
        <end position="60"/>
    </location>
</feature>
<dbReference type="AlphaFoldDB" id="A0A7N0SWA0"/>
<evidence type="ECO:0000256" key="1">
    <source>
        <dbReference type="SAM" id="MobiDB-lite"/>
    </source>
</evidence>
<evidence type="ECO:0000313" key="3">
    <source>
        <dbReference type="Proteomes" id="UP000594263"/>
    </source>
</evidence>
<organism evidence="2 3">
    <name type="scientific">Kalanchoe fedtschenkoi</name>
    <name type="common">Lavender scallops</name>
    <name type="synonym">South American air plant</name>
    <dbReference type="NCBI Taxonomy" id="63787"/>
    <lineage>
        <taxon>Eukaryota</taxon>
        <taxon>Viridiplantae</taxon>
        <taxon>Streptophyta</taxon>
        <taxon>Embryophyta</taxon>
        <taxon>Tracheophyta</taxon>
        <taxon>Spermatophyta</taxon>
        <taxon>Magnoliopsida</taxon>
        <taxon>eudicotyledons</taxon>
        <taxon>Gunneridae</taxon>
        <taxon>Pentapetalae</taxon>
        <taxon>Saxifragales</taxon>
        <taxon>Crassulaceae</taxon>
        <taxon>Kalanchoe</taxon>
    </lineage>
</organism>
<protein>
    <submittedName>
        <fullName evidence="2">Uncharacterized protein</fullName>
    </submittedName>
</protein>
<reference evidence="2" key="1">
    <citation type="submission" date="2021-01" db="UniProtKB">
        <authorList>
            <consortium name="EnsemblPlants"/>
        </authorList>
    </citation>
    <scope>IDENTIFICATION</scope>
</reference>
<feature type="compositionally biased region" description="Low complexity" evidence="1">
    <location>
        <begin position="1"/>
        <end position="26"/>
    </location>
</feature>
<feature type="compositionally biased region" description="Basic and acidic residues" evidence="1">
    <location>
        <begin position="31"/>
        <end position="44"/>
    </location>
</feature>
<dbReference type="Gramene" id="Kaladp0009s0068.1.v1.1">
    <property type="protein sequence ID" value="Kaladp0009s0068.1.v1.1.CDS.1"/>
    <property type="gene ID" value="Kaladp0009s0068.v1.1"/>
</dbReference>
<dbReference type="EnsemblPlants" id="Kaladp0009s0068.1.v1.1">
    <property type="protein sequence ID" value="Kaladp0009s0068.1.v1.1.CDS.1"/>
    <property type="gene ID" value="Kaladp0009s0068.v1.1"/>
</dbReference>
<sequence length="109" mass="11658">MRHTMPSATTQGSTGSATPSTSTGSSEDSPPPERKTEVSEERDTATTSSALQEEQHGRGTTPFLSVVTADQTCISSAAGCFCLAFVPFELYLIFRLSLLTDLNLHCLSR</sequence>